<protein>
    <submittedName>
        <fullName evidence="1">Uncharacterized protein</fullName>
    </submittedName>
</protein>
<sequence length="60" mass="6716">MGAAFLAFCGELGKEAWLQLAVNFFTTAHVDESEKIKHMDEKHEDSYEIIWACLAPTSLA</sequence>
<dbReference type="Proteomes" id="UP001314170">
    <property type="component" value="Unassembled WGS sequence"/>
</dbReference>
<keyword evidence="2" id="KW-1185">Reference proteome</keyword>
<organism evidence="1 2">
    <name type="scientific">Dovyalis caffra</name>
    <dbReference type="NCBI Taxonomy" id="77055"/>
    <lineage>
        <taxon>Eukaryota</taxon>
        <taxon>Viridiplantae</taxon>
        <taxon>Streptophyta</taxon>
        <taxon>Embryophyta</taxon>
        <taxon>Tracheophyta</taxon>
        <taxon>Spermatophyta</taxon>
        <taxon>Magnoliopsida</taxon>
        <taxon>eudicotyledons</taxon>
        <taxon>Gunneridae</taxon>
        <taxon>Pentapetalae</taxon>
        <taxon>rosids</taxon>
        <taxon>fabids</taxon>
        <taxon>Malpighiales</taxon>
        <taxon>Salicaceae</taxon>
        <taxon>Flacourtieae</taxon>
        <taxon>Dovyalis</taxon>
    </lineage>
</organism>
<dbReference type="AlphaFoldDB" id="A0AAV1R542"/>
<evidence type="ECO:0000313" key="1">
    <source>
        <dbReference type="EMBL" id="CAK7329127.1"/>
    </source>
</evidence>
<accession>A0AAV1R542</accession>
<comment type="caution">
    <text evidence="1">The sequence shown here is derived from an EMBL/GenBank/DDBJ whole genome shotgun (WGS) entry which is preliminary data.</text>
</comment>
<reference evidence="1 2" key="1">
    <citation type="submission" date="2024-01" db="EMBL/GenBank/DDBJ databases">
        <authorList>
            <person name="Waweru B."/>
        </authorList>
    </citation>
    <scope>NUCLEOTIDE SEQUENCE [LARGE SCALE GENOMIC DNA]</scope>
</reference>
<gene>
    <name evidence="1" type="ORF">DCAF_LOCUS6875</name>
</gene>
<dbReference type="EMBL" id="CAWUPB010000913">
    <property type="protein sequence ID" value="CAK7329127.1"/>
    <property type="molecule type" value="Genomic_DNA"/>
</dbReference>
<evidence type="ECO:0000313" key="2">
    <source>
        <dbReference type="Proteomes" id="UP001314170"/>
    </source>
</evidence>
<name>A0AAV1R542_9ROSI</name>
<proteinExistence type="predicted"/>